<feature type="transmembrane region" description="Helical" evidence="7">
    <location>
        <begin position="303"/>
        <end position="324"/>
    </location>
</feature>
<evidence type="ECO:0000256" key="7">
    <source>
        <dbReference type="SAM" id="Phobius"/>
    </source>
</evidence>
<feature type="transmembrane region" description="Helical" evidence="7">
    <location>
        <begin position="277"/>
        <end position="296"/>
    </location>
</feature>
<name>A0A136WCP0_9FIRM</name>
<dbReference type="OrthoDB" id="9811391at2"/>
<feature type="transmembrane region" description="Helical" evidence="7">
    <location>
        <begin position="117"/>
        <end position="138"/>
    </location>
</feature>
<dbReference type="RefSeq" id="WP_066090041.1">
    <property type="nucleotide sequence ID" value="NZ_LRVM01000011.1"/>
</dbReference>
<feature type="transmembrane region" description="Helical" evidence="7">
    <location>
        <begin position="144"/>
        <end position="164"/>
    </location>
</feature>
<organism evidence="8 9">
    <name type="scientific">Anaerotignum neopropionicum</name>
    <dbReference type="NCBI Taxonomy" id="36847"/>
    <lineage>
        <taxon>Bacteria</taxon>
        <taxon>Bacillati</taxon>
        <taxon>Bacillota</taxon>
        <taxon>Clostridia</taxon>
        <taxon>Lachnospirales</taxon>
        <taxon>Anaerotignaceae</taxon>
        <taxon>Anaerotignum</taxon>
    </lineage>
</organism>
<evidence type="ECO:0000313" key="9">
    <source>
        <dbReference type="Proteomes" id="UP000070539"/>
    </source>
</evidence>
<evidence type="ECO:0000256" key="5">
    <source>
        <dbReference type="ARBA" id="ARBA00022989"/>
    </source>
</evidence>
<dbReference type="AlphaFoldDB" id="A0A136WCP0"/>
<comment type="caution">
    <text evidence="8">The sequence shown here is derived from an EMBL/GenBank/DDBJ whole genome shotgun (WGS) entry which is preliminary data.</text>
</comment>
<evidence type="ECO:0000256" key="3">
    <source>
        <dbReference type="ARBA" id="ARBA00022475"/>
    </source>
</evidence>
<keyword evidence="9" id="KW-1185">Reference proteome</keyword>
<dbReference type="InterPro" id="IPR018383">
    <property type="entry name" value="UPF0324_pro"/>
</dbReference>
<proteinExistence type="inferred from homology"/>
<keyword evidence="4 7" id="KW-0812">Transmembrane</keyword>
<evidence type="ECO:0000256" key="2">
    <source>
        <dbReference type="ARBA" id="ARBA00007977"/>
    </source>
</evidence>
<evidence type="ECO:0000313" key="8">
    <source>
        <dbReference type="EMBL" id="KXL52089.1"/>
    </source>
</evidence>
<comment type="similarity">
    <text evidence="2">Belongs to the UPF0324 family.</text>
</comment>
<dbReference type="STRING" id="36847.CLNEO_26050"/>
<gene>
    <name evidence="8" type="ORF">CLNEO_26050</name>
</gene>
<reference evidence="8 9" key="1">
    <citation type="submission" date="2016-01" db="EMBL/GenBank/DDBJ databases">
        <title>Genome sequence of Clostridium neopropionicum X4, DSM-3847.</title>
        <authorList>
            <person name="Poehlein A."/>
            <person name="Beck M.H."/>
            <person name="Bengelsdorf F.R."/>
            <person name="Daniel R."/>
            <person name="Duerre P."/>
        </authorList>
    </citation>
    <scope>NUCLEOTIDE SEQUENCE [LARGE SCALE GENOMIC DNA]</scope>
    <source>
        <strain evidence="8 9">DSM-3847</strain>
    </source>
</reference>
<dbReference type="PATRIC" id="fig|36847.3.peg.3053"/>
<dbReference type="Proteomes" id="UP000070539">
    <property type="component" value="Unassembled WGS sequence"/>
</dbReference>
<dbReference type="EMBL" id="LRVM01000011">
    <property type="protein sequence ID" value="KXL52089.1"/>
    <property type="molecule type" value="Genomic_DNA"/>
</dbReference>
<keyword evidence="3" id="KW-1003">Cell membrane</keyword>
<comment type="subcellular location">
    <subcellularLocation>
        <location evidence="1">Cell membrane</location>
        <topology evidence="1">Multi-pass membrane protein</topology>
    </subcellularLocation>
</comment>
<feature type="transmembrane region" description="Helical" evidence="7">
    <location>
        <begin position="204"/>
        <end position="226"/>
    </location>
</feature>
<protein>
    <submittedName>
        <fullName evidence="8">2-keto-3-deoxygluconate permease</fullName>
    </submittedName>
</protein>
<sequence length="326" mass="35321">MIKKRFLGVFLAGLIAIPAWFIGKAVPIIGSPVIGILFGMLLAFWNRPSKFNEGIQYTSKKILQYAIIFLGFEMNLFNVFRVGKQTLLLMVFTLSVAFLTAYFVGKLLKLDSNTKTLIGVGSAICGGSAIAATAPVINAKDEEIARSISTIFLFNVIAAFLFPFLGHVFGMSDHTFGLWAGTAVNDTSSVVAAGYAFSDAAGNLSVIVKLTRTLAIVPITLVLAVITSKKNTEENTTYSMAKIFPWFVLGFLGASILNTFLPIPTSVTHFFSQAGKFMIVMAMAAIGLNTNLVKLVKNGFKPILLGFLCWISISVMSLAVQFLFHI</sequence>
<dbReference type="PANTHER" id="PTHR30106:SF1">
    <property type="entry name" value="UPF0324 MEMBRANE PROTEIN FN0533"/>
    <property type="match status" value="1"/>
</dbReference>
<evidence type="ECO:0000256" key="4">
    <source>
        <dbReference type="ARBA" id="ARBA00022692"/>
    </source>
</evidence>
<feature type="transmembrane region" description="Helical" evidence="7">
    <location>
        <begin position="246"/>
        <end position="265"/>
    </location>
</feature>
<dbReference type="GO" id="GO:0005886">
    <property type="term" value="C:plasma membrane"/>
    <property type="evidence" value="ECO:0007669"/>
    <property type="project" value="UniProtKB-SubCell"/>
</dbReference>
<dbReference type="Pfam" id="PF03601">
    <property type="entry name" value="Cons_hypoth698"/>
    <property type="match status" value="1"/>
</dbReference>
<feature type="transmembrane region" description="Helical" evidence="7">
    <location>
        <begin position="86"/>
        <end position="105"/>
    </location>
</feature>
<accession>A0A136WCP0</accession>
<evidence type="ECO:0000256" key="6">
    <source>
        <dbReference type="ARBA" id="ARBA00023136"/>
    </source>
</evidence>
<keyword evidence="5 7" id="KW-1133">Transmembrane helix</keyword>
<feature type="transmembrane region" description="Helical" evidence="7">
    <location>
        <begin position="28"/>
        <end position="46"/>
    </location>
</feature>
<feature type="transmembrane region" description="Helical" evidence="7">
    <location>
        <begin position="62"/>
        <end position="80"/>
    </location>
</feature>
<evidence type="ECO:0000256" key="1">
    <source>
        <dbReference type="ARBA" id="ARBA00004651"/>
    </source>
</evidence>
<keyword evidence="6 7" id="KW-0472">Membrane</keyword>
<dbReference type="PANTHER" id="PTHR30106">
    <property type="entry name" value="INNER MEMBRANE PROTEIN YEIH-RELATED"/>
    <property type="match status" value="1"/>
</dbReference>